<comment type="subcellular location">
    <subcellularLocation>
        <location evidence="4">Cell membrane</location>
        <topology evidence="4">Single-pass membrane protein</topology>
    </subcellularLocation>
</comment>
<comment type="caution">
    <text evidence="8">The sequence shown here is derived from an EMBL/GenBank/DDBJ whole genome shotgun (WGS) entry which is preliminary data.</text>
</comment>
<dbReference type="HAMAP" id="MF_00276">
    <property type="entry name" value="KdpC"/>
    <property type="match status" value="1"/>
</dbReference>
<dbReference type="PANTHER" id="PTHR45569:SF1">
    <property type="entry name" value="SENSOR PROTEIN KDPD"/>
    <property type="match status" value="1"/>
</dbReference>
<keyword evidence="9" id="KW-1185">Reference proteome</keyword>
<dbReference type="NCBIfam" id="NF001454">
    <property type="entry name" value="PRK00315.1"/>
    <property type="match status" value="1"/>
</dbReference>
<keyword evidence="2" id="KW-0418">Kinase</keyword>
<evidence type="ECO:0000256" key="2">
    <source>
        <dbReference type="ARBA" id="ARBA00022777"/>
    </source>
</evidence>
<dbReference type="RefSeq" id="WP_380055402.1">
    <property type="nucleotide sequence ID" value="NZ_JBHSWB010000001.1"/>
</dbReference>
<dbReference type="InterPro" id="IPR003820">
    <property type="entry name" value="KdpC"/>
</dbReference>
<keyword evidence="4" id="KW-0406">Ion transport</keyword>
<accession>A0ABW1ZIS1</accession>
<evidence type="ECO:0000256" key="4">
    <source>
        <dbReference type="HAMAP-Rule" id="MF_00276"/>
    </source>
</evidence>
<dbReference type="PANTHER" id="PTHR45569">
    <property type="entry name" value="SENSOR PROTEIN KDPD"/>
    <property type="match status" value="1"/>
</dbReference>
<keyword evidence="4" id="KW-0630">Potassium</keyword>
<evidence type="ECO:0000256" key="1">
    <source>
        <dbReference type="ARBA" id="ARBA00022679"/>
    </source>
</evidence>
<keyword evidence="4" id="KW-0472">Membrane</keyword>
<evidence type="ECO:0000256" key="5">
    <source>
        <dbReference type="SAM" id="MobiDB-lite"/>
    </source>
</evidence>
<dbReference type="Gene3D" id="3.40.50.620">
    <property type="entry name" value="HUPs"/>
    <property type="match status" value="1"/>
</dbReference>
<sequence>MTTLPPAAASVPDHSPQPGFFSWLRFSLLWLVLGGAAYPLLTTVTAGALFPWQAQGSLLQQDGRVLGSARVGQPFSGERYFVGRPSAAGRGYDPVNASGSNLAVSNPALRGRVQADAQAIAAREGVSASQIPADLVTASGSGLDPHISPAGAELQVARVARARGLDEAQVRALVARFTERGPLGLGQSGVNVLQLNLALDQLALARAQPGQAPDPRPAAPVTDAPDPIRLPPRRAAPETARGRHKVYVGMAAGVGKTTRALHELRERLQGGEDALIGVLETHGRADTIRAAQGLPLFGRLELRRGEVTLGELDVDGLLRRRPETVLVDELAHTNAPGSAREKRWQDVEVLLAAGINVLSTVNVQHLESLNDTVARLTGVRVRERLPDQVLRDANELVLIDLPPDDLRARLRAGKVYGPEKIEQALSNFFTVPNLTALREIALRQVANAVEMEAPAGEPGVQERVVVAVSAAPTAARLIRRGGQLAERLRGELHVVTVRPARLSPEQGRLLDTFRAVTAALGGHFEVLDPQGSVAQTLVRYVQGCHATQVVLGESRRSRWEEWWRGDIIKTVLRDTRKVDVYVITRE</sequence>
<dbReference type="EMBL" id="JBHSWB010000001">
    <property type="protein sequence ID" value="MFC6660408.1"/>
    <property type="molecule type" value="Genomic_DNA"/>
</dbReference>
<keyword evidence="4" id="KW-0812">Transmembrane</keyword>
<comment type="similarity">
    <text evidence="4">Belongs to the KdpC family.</text>
</comment>
<keyword evidence="3" id="KW-0902">Two-component regulatory system</keyword>
<dbReference type="InterPro" id="IPR014729">
    <property type="entry name" value="Rossmann-like_a/b/a_fold"/>
</dbReference>
<dbReference type="InterPro" id="IPR003852">
    <property type="entry name" value="Sig_transdc_His_kinase_KdpD_N"/>
</dbReference>
<dbReference type="Pfam" id="PF00582">
    <property type="entry name" value="Usp"/>
    <property type="match status" value="1"/>
</dbReference>
<evidence type="ECO:0000313" key="8">
    <source>
        <dbReference type="EMBL" id="MFC6660408.1"/>
    </source>
</evidence>
<dbReference type="NCBIfam" id="TIGR00681">
    <property type="entry name" value="kdpC"/>
    <property type="match status" value="1"/>
</dbReference>
<keyword evidence="4" id="KW-0813">Transport</keyword>
<organism evidence="8 9">
    <name type="scientific">Deinococcus multiflagellatus</name>
    <dbReference type="NCBI Taxonomy" id="1656887"/>
    <lineage>
        <taxon>Bacteria</taxon>
        <taxon>Thermotogati</taxon>
        <taxon>Deinococcota</taxon>
        <taxon>Deinococci</taxon>
        <taxon>Deinococcales</taxon>
        <taxon>Deinococcaceae</taxon>
        <taxon>Deinococcus</taxon>
    </lineage>
</organism>
<keyword evidence="4" id="KW-1133">Transmembrane helix</keyword>
<evidence type="ECO:0000313" key="9">
    <source>
        <dbReference type="Proteomes" id="UP001596317"/>
    </source>
</evidence>
<keyword evidence="4" id="KW-1003">Cell membrane</keyword>
<feature type="region of interest" description="Disordered" evidence="5">
    <location>
        <begin position="207"/>
        <end position="241"/>
    </location>
</feature>
<dbReference type="Pfam" id="PF02702">
    <property type="entry name" value="KdpD"/>
    <property type="match status" value="1"/>
</dbReference>
<dbReference type="Proteomes" id="UP001596317">
    <property type="component" value="Unassembled WGS sequence"/>
</dbReference>
<comment type="function">
    <text evidence="4">Part of the high-affinity ATP-driven potassium transport (or Kdp) system, which catalyzes the hydrolysis of ATP coupled with the electrogenic transport of potassium into the cytoplasm. This subunit acts as a catalytic chaperone that increases the ATP-binding affinity of the ATP-hydrolyzing subunit KdpB by the formation of a transient KdpB/KdpC/ATP ternary complex.</text>
</comment>
<protein>
    <recommendedName>
        <fullName evidence="4">Potassium-transporting ATPase KdpC subunit</fullName>
    </recommendedName>
    <alternativeName>
        <fullName evidence="4">ATP phosphohydrolase [potassium-transporting] C chain</fullName>
    </alternativeName>
    <alternativeName>
        <fullName evidence="4">Potassium-binding and translocating subunit C</fullName>
    </alternativeName>
    <alternativeName>
        <fullName evidence="4">Potassium-translocating ATPase C chain</fullName>
    </alternativeName>
</protein>
<evidence type="ECO:0000259" key="6">
    <source>
        <dbReference type="Pfam" id="PF00582"/>
    </source>
</evidence>
<dbReference type="InterPro" id="IPR027417">
    <property type="entry name" value="P-loop_NTPase"/>
</dbReference>
<keyword evidence="4" id="KW-0633">Potassium transport</keyword>
<gene>
    <name evidence="4 8" type="primary">kdpC</name>
    <name evidence="8" type="ORF">ACFP90_08575</name>
</gene>
<feature type="transmembrane region" description="Helical" evidence="4">
    <location>
        <begin position="28"/>
        <end position="50"/>
    </location>
</feature>
<keyword evidence="1" id="KW-0808">Transferase</keyword>
<dbReference type="InterPro" id="IPR052023">
    <property type="entry name" value="Histidine_kinase_KdpD"/>
</dbReference>
<reference evidence="9" key="1">
    <citation type="journal article" date="2019" name="Int. J. Syst. Evol. Microbiol.">
        <title>The Global Catalogue of Microorganisms (GCM) 10K type strain sequencing project: providing services to taxonomists for standard genome sequencing and annotation.</title>
        <authorList>
            <consortium name="The Broad Institute Genomics Platform"/>
            <consortium name="The Broad Institute Genome Sequencing Center for Infectious Disease"/>
            <person name="Wu L."/>
            <person name="Ma J."/>
        </authorList>
    </citation>
    <scope>NUCLEOTIDE SEQUENCE [LARGE SCALE GENOMIC DNA]</scope>
    <source>
        <strain evidence="9">CCUG 63830</strain>
    </source>
</reference>
<keyword evidence="4" id="KW-0547">Nucleotide-binding</keyword>
<evidence type="ECO:0000256" key="3">
    <source>
        <dbReference type="ARBA" id="ARBA00023012"/>
    </source>
</evidence>
<dbReference type="SUPFAM" id="SSF52402">
    <property type="entry name" value="Adenine nucleotide alpha hydrolases-like"/>
    <property type="match status" value="1"/>
</dbReference>
<dbReference type="InterPro" id="IPR006016">
    <property type="entry name" value="UspA"/>
</dbReference>
<evidence type="ECO:0000259" key="7">
    <source>
        <dbReference type="Pfam" id="PF02702"/>
    </source>
</evidence>
<feature type="domain" description="UspA" evidence="6">
    <location>
        <begin position="462"/>
        <end position="576"/>
    </location>
</feature>
<feature type="domain" description="Signal transduction histidine kinase osmosensitive K+ channel sensor N-terminal" evidence="7">
    <location>
        <begin position="241"/>
        <end position="449"/>
    </location>
</feature>
<proteinExistence type="inferred from homology"/>
<name>A0ABW1ZIS1_9DEIO</name>
<dbReference type="Pfam" id="PF02669">
    <property type="entry name" value="KdpC"/>
    <property type="match status" value="1"/>
</dbReference>
<keyword evidence="4" id="KW-0067">ATP-binding</keyword>
<dbReference type="Gene3D" id="3.40.50.300">
    <property type="entry name" value="P-loop containing nucleotide triphosphate hydrolases"/>
    <property type="match status" value="1"/>
</dbReference>
<comment type="subunit">
    <text evidence="4">The system is composed of three essential subunits: KdpA, KdpB and KdpC.</text>
</comment>